<feature type="domain" description="Flagellin C-terminal" evidence="5">
    <location>
        <begin position="220"/>
        <end position="302"/>
    </location>
</feature>
<evidence type="ECO:0000256" key="2">
    <source>
        <dbReference type="ARBA" id="ARBA00005709"/>
    </source>
</evidence>
<dbReference type="Proteomes" id="UP001527202">
    <property type="component" value="Unassembled WGS sequence"/>
</dbReference>
<accession>A0A410WQP7</accession>
<dbReference type="PANTHER" id="PTHR42792:SF1">
    <property type="entry name" value="FLAGELLAR HOOK-ASSOCIATED PROTEIN 3"/>
    <property type="match status" value="1"/>
</dbReference>
<dbReference type="PANTHER" id="PTHR42792">
    <property type="entry name" value="FLAGELLIN"/>
    <property type="match status" value="1"/>
</dbReference>
<keyword evidence="7" id="KW-0282">Flagellum</keyword>
<dbReference type="Gene3D" id="1.20.1330.10">
    <property type="entry name" value="f41 fragment of flagellin, N-terminal domain"/>
    <property type="match status" value="1"/>
</dbReference>
<evidence type="ECO:0000256" key="3">
    <source>
        <dbReference type="ARBA" id="ARBA00023143"/>
    </source>
</evidence>
<evidence type="ECO:0000313" key="8">
    <source>
        <dbReference type="Proteomes" id="UP000288943"/>
    </source>
</evidence>
<dbReference type="EMBL" id="JAMDMJ010000010">
    <property type="protein sequence ID" value="MCY9596054.1"/>
    <property type="molecule type" value="Genomic_DNA"/>
</dbReference>
<protein>
    <submittedName>
        <fullName evidence="7">Flagellar hook-associated protein FlgL</fullName>
    </submittedName>
</protein>
<keyword evidence="3" id="KW-0975">Bacterial flagellum</keyword>
<dbReference type="GeneID" id="95373716"/>
<sequence length="303" mass="34049">MRITQNMMSSSMMKNLQTNYNRLDKYQEQLLTQQRINRPSDDPVGISSSLRYRGEIDMTDQFAENSKDADSWMNFTDTVMNEAVKILQTVSEKAVQGATESNNPEARKILGQEIDELYKQMVAIGNSQFKGKYIFNGQTTDQKPFSDDPANTAYSLDEGIMRYQIGAGIYVDVNSLGKNVFGPFQDPADPTKAANVFKVLDNLKTALTGDNTAGIEKSIKEIQTTMDQVLFAQADVGARQNRLQFTTDRLEDLTLNYTDLQSKIEDVNVPKTITDLKTAESVFQASLDTMGRIIRPSLLDFLR</sequence>
<reference evidence="6 9" key="2">
    <citation type="submission" date="2022-05" db="EMBL/GenBank/DDBJ databases">
        <title>Genome Sequencing of Bee-Associated Microbes.</title>
        <authorList>
            <person name="Dunlap C."/>
        </authorList>
    </citation>
    <scope>NUCLEOTIDE SEQUENCE [LARGE SCALE GENOMIC DNA]</scope>
    <source>
        <strain evidence="6 9">NRRL B-23120</strain>
    </source>
</reference>
<evidence type="ECO:0000313" key="7">
    <source>
        <dbReference type="EMBL" id="QAV16654.1"/>
    </source>
</evidence>
<keyword evidence="7" id="KW-0969">Cilium</keyword>
<evidence type="ECO:0000313" key="6">
    <source>
        <dbReference type="EMBL" id="MCY9596054.1"/>
    </source>
</evidence>
<comment type="similarity">
    <text evidence="2">Belongs to the bacterial flagellin family.</text>
</comment>
<dbReference type="KEGG" id="pchi:PC41400_02665"/>
<dbReference type="SUPFAM" id="SSF64518">
    <property type="entry name" value="Phase 1 flagellin"/>
    <property type="match status" value="1"/>
</dbReference>
<dbReference type="RefSeq" id="WP_042233802.1">
    <property type="nucleotide sequence ID" value="NZ_CP026520.1"/>
</dbReference>
<dbReference type="NCBIfam" id="TIGR02550">
    <property type="entry name" value="flagell_flgL"/>
    <property type="match status" value="1"/>
</dbReference>
<dbReference type="InterPro" id="IPR013384">
    <property type="entry name" value="Flagell_FlgL"/>
</dbReference>
<dbReference type="GO" id="GO:0005198">
    <property type="term" value="F:structural molecule activity"/>
    <property type="evidence" value="ECO:0007669"/>
    <property type="project" value="InterPro"/>
</dbReference>
<dbReference type="GO" id="GO:0009424">
    <property type="term" value="C:bacterial-type flagellum hook"/>
    <property type="evidence" value="ECO:0007669"/>
    <property type="project" value="InterPro"/>
</dbReference>
<feature type="domain" description="Flagellin N-terminal" evidence="4">
    <location>
        <begin position="3"/>
        <end position="140"/>
    </location>
</feature>
<dbReference type="AlphaFoldDB" id="A0A410WQP7"/>
<comment type="subcellular location">
    <subcellularLocation>
        <location evidence="1">Bacterial flagellum</location>
    </subcellularLocation>
</comment>
<dbReference type="InterPro" id="IPR001492">
    <property type="entry name" value="Flagellin"/>
</dbReference>
<evidence type="ECO:0000256" key="1">
    <source>
        <dbReference type="ARBA" id="ARBA00004365"/>
    </source>
</evidence>
<keyword evidence="9" id="KW-1185">Reference proteome</keyword>
<dbReference type="EMBL" id="CP026520">
    <property type="protein sequence ID" value="QAV16654.1"/>
    <property type="molecule type" value="Genomic_DNA"/>
</dbReference>
<keyword evidence="7" id="KW-0966">Cell projection</keyword>
<evidence type="ECO:0000259" key="4">
    <source>
        <dbReference type="Pfam" id="PF00669"/>
    </source>
</evidence>
<dbReference type="Proteomes" id="UP000288943">
    <property type="component" value="Chromosome"/>
</dbReference>
<dbReference type="OrthoDB" id="9758307at2"/>
<dbReference type="InterPro" id="IPR046358">
    <property type="entry name" value="Flagellin_C"/>
</dbReference>
<reference evidence="7 8" key="1">
    <citation type="submission" date="2018-01" db="EMBL/GenBank/DDBJ databases">
        <title>The whole genome sequencing and assembly of Paenibacillus chitinolyticus KCCM 41400 strain.</title>
        <authorList>
            <person name="Kim J.-Y."/>
            <person name="Park M.-K."/>
            <person name="Lee Y.-J."/>
            <person name="Yi H."/>
            <person name="Bahn Y.-S."/>
            <person name="Kim J.F."/>
            <person name="Lee D.-W."/>
        </authorList>
    </citation>
    <scope>NUCLEOTIDE SEQUENCE [LARGE SCALE GENOMIC DNA]</scope>
    <source>
        <strain evidence="7 8">KCCM 41400</strain>
    </source>
</reference>
<evidence type="ECO:0000313" key="9">
    <source>
        <dbReference type="Proteomes" id="UP001527202"/>
    </source>
</evidence>
<name>A0A410WQP7_9BACL</name>
<dbReference type="InterPro" id="IPR001029">
    <property type="entry name" value="Flagellin_N"/>
</dbReference>
<dbReference type="Pfam" id="PF00700">
    <property type="entry name" value="Flagellin_C"/>
    <property type="match status" value="1"/>
</dbReference>
<evidence type="ECO:0000259" key="5">
    <source>
        <dbReference type="Pfam" id="PF00700"/>
    </source>
</evidence>
<gene>
    <name evidence="6" type="primary">flgL</name>
    <name evidence="6" type="ORF">M5X16_09730</name>
    <name evidence="7" type="ORF">PC41400_02665</name>
</gene>
<proteinExistence type="inferred from homology"/>
<dbReference type="Pfam" id="PF00669">
    <property type="entry name" value="Flagellin_N"/>
    <property type="match status" value="1"/>
</dbReference>
<organism evidence="7 8">
    <name type="scientific">Paenibacillus chitinolyticus</name>
    <dbReference type="NCBI Taxonomy" id="79263"/>
    <lineage>
        <taxon>Bacteria</taxon>
        <taxon>Bacillati</taxon>
        <taxon>Bacillota</taxon>
        <taxon>Bacilli</taxon>
        <taxon>Bacillales</taxon>
        <taxon>Paenibacillaceae</taxon>
        <taxon>Paenibacillus</taxon>
    </lineage>
</organism>
<dbReference type="GO" id="GO:0071973">
    <property type="term" value="P:bacterial-type flagellum-dependent cell motility"/>
    <property type="evidence" value="ECO:0007669"/>
    <property type="project" value="InterPro"/>
</dbReference>